<keyword evidence="3" id="KW-1185">Reference proteome</keyword>
<dbReference type="Pfam" id="PF08808">
    <property type="entry name" value="RES"/>
    <property type="match status" value="1"/>
</dbReference>
<organism evidence="2 3">
    <name type="scientific">Halopseudomonas litoralis</name>
    <dbReference type="NCBI Taxonomy" id="797277"/>
    <lineage>
        <taxon>Bacteria</taxon>
        <taxon>Pseudomonadati</taxon>
        <taxon>Pseudomonadota</taxon>
        <taxon>Gammaproteobacteria</taxon>
        <taxon>Pseudomonadales</taxon>
        <taxon>Pseudomonadaceae</taxon>
        <taxon>Halopseudomonas</taxon>
    </lineage>
</organism>
<dbReference type="InterPro" id="IPR014914">
    <property type="entry name" value="RES_dom"/>
</dbReference>
<evidence type="ECO:0000313" key="2">
    <source>
        <dbReference type="EMBL" id="SDT06951.1"/>
    </source>
</evidence>
<dbReference type="EMBL" id="LT629748">
    <property type="protein sequence ID" value="SDT06951.1"/>
    <property type="molecule type" value="Genomic_DNA"/>
</dbReference>
<dbReference type="OrthoDB" id="9795903at2"/>
<name>A0A1H1XD00_9GAMM</name>
<evidence type="ECO:0000259" key="1">
    <source>
        <dbReference type="SMART" id="SM00953"/>
    </source>
</evidence>
<gene>
    <name evidence="2" type="ORF">SAMN05216198_3574</name>
</gene>
<dbReference type="STRING" id="797277.SAMN05216198_3574"/>
<protein>
    <submittedName>
        <fullName evidence="2">RES domain-containing protein</fullName>
    </submittedName>
</protein>
<sequence>MAFGDLEGLTLKAIDGDLFRNIVSLRKSQDLFDDLSDDPEDWAAAIELEITCKPPQFQSGHPIIDRPFEEAAFLEAIRFPFDNLGASRFSSGYFGVWYGSETLETTIHETVHHWRNGLLRDAGWQDIEGVAIERRVHLVQCNGALVNLVPMSEEWPELRSDDYAACQTLGESFDRQGLPGLLTISARCSGVNAAVFNPTLLSNPRAHCYLTYRVEGGRVKVCRSEDEKLISVL</sequence>
<dbReference type="Proteomes" id="UP000243426">
    <property type="component" value="Chromosome I"/>
</dbReference>
<feature type="domain" description="RES" evidence="1">
    <location>
        <begin position="80"/>
        <end position="207"/>
    </location>
</feature>
<evidence type="ECO:0000313" key="3">
    <source>
        <dbReference type="Proteomes" id="UP000243426"/>
    </source>
</evidence>
<dbReference type="SMART" id="SM00953">
    <property type="entry name" value="RES"/>
    <property type="match status" value="1"/>
</dbReference>
<reference evidence="3" key="1">
    <citation type="submission" date="2016-10" db="EMBL/GenBank/DDBJ databases">
        <authorList>
            <person name="Varghese N."/>
            <person name="Submissions S."/>
        </authorList>
    </citation>
    <scope>NUCLEOTIDE SEQUENCE [LARGE SCALE GENOMIC DNA]</scope>
    <source>
        <strain evidence="3">2SM5</strain>
    </source>
</reference>
<dbReference type="AlphaFoldDB" id="A0A1H1XD00"/>
<accession>A0A1H1XD00</accession>
<dbReference type="RefSeq" id="WP_090275543.1">
    <property type="nucleotide sequence ID" value="NZ_LT629748.1"/>
</dbReference>
<proteinExistence type="predicted"/>